<keyword evidence="3" id="KW-1185">Reference proteome</keyword>
<feature type="region of interest" description="Disordered" evidence="1">
    <location>
        <begin position="32"/>
        <end position="52"/>
    </location>
</feature>
<accession>A0AAV0HQ36</accession>
<name>A0AAV0HQ36_9ROSI</name>
<evidence type="ECO:0000313" key="2">
    <source>
        <dbReference type="EMBL" id="CAI0387033.1"/>
    </source>
</evidence>
<organism evidence="2 3">
    <name type="scientific">Linum tenue</name>
    <dbReference type="NCBI Taxonomy" id="586396"/>
    <lineage>
        <taxon>Eukaryota</taxon>
        <taxon>Viridiplantae</taxon>
        <taxon>Streptophyta</taxon>
        <taxon>Embryophyta</taxon>
        <taxon>Tracheophyta</taxon>
        <taxon>Spermatophyta</taxon>
        <taxon>Magnoliopsida</taxon>
        <taxon>eudicotyledons</taxon>
        <taxon>Gunneridae</taxon>
        <taxon>Pentapetalae</taxon>
        <taxon>rosids</taxon>
        <taxon>fabids</taxon>
        <taxon>Malpighiales</taxon>
        <taxon>Linaceae</taxon>
        <taxon>Linum</taxon>
    </lineage>
</organism>
<proteinExistence type="predicted"/>
<comment type="caution">
    <text evidence="2">The sequence shown here is derived from an EMBL/GenBank/DDBJ whole genome shotgun (WGS) entry which is preliminary data.</text>
</comment>
<dbReference type="AlphaFoldDB" id="A0AAV0HQ36"/>
<gene>
    <name evidence="2" type="ORF">LITE_LOCUS5320</name>
</gene>
<evidence type="ECO:0000256" key="1">
    <source>
        <dbReference type="SAM" id="MobiDB-lite"/>
    </source>
</evidence>
<protein>
    <submittedName>
        <fullName evidence="2">Uncharacterized protein</fullName>
    </submittedName>
</protein>
<reference evidence="2" key="1">
    <citation type="submission" date="2022-08" db="EMBL/GenBank/DDBJ databases">
        <authorList>
            <person name="Gutierrez-Valencia J."/>
        </authorList>
    </citation>
    <scope>NUCLEOTIDE SEQUENCE</scope>
</reference>
<dbReference type="Proteomes" id="UP001154282">
    <property type="component" value="Unassembled WGS sequence"/>
</dbReference>
<evidence type="ECO:0000313" key="3">
    <source>
        <dbReference type="Proteomes" id="UP001154282"/>
    </source>
</evidence>
<sequence>MLAIDLNRMPIHLGKQMNRPSDRPPIPHEKIVMPKHDPTRSQQPVRPVQIGPNRGKLMTRVDLDQIRGHTPLAQHRQGRTGGERERKDRVGHVGINRVLHELIQQRHGAVDLLNKGELLPEPGPTPEVVDAQNDRVVEAELTRQLGHVDGRRAEKCPDFDDDLGADLLEEVAEHGRGGAPAFEALVAEGPGHVRRREVGERGGAAVDAVDEGLSDLAGG</sequence>
<dbReference type="EMBL" id="CAMGYJ010000002">
    <property type="protein sequence ID" value="CAI0387033.1"/>
    <property type="molecule type" value="Genomic_DNA"/>
</dbReference>